<dbReference type="Pfam" id="PF13392">
    <property type="entry name" value="HNH_3"/>
    <property type="match status" value="1"/>
</dbReference>
<dbReference type="RefSeq" id="YP_009202206.1">
    <property type="nucleotide sequence ID" value="NC_028840.1"/>
</dbReference>
<dbReference type="Proteomes" id="UP000202151">
    <property type="component" value="Segment"/>
</dbReference>
<evidence type="ECO:0000313" key="3">
    <source>
        <dbReference type="Proteomes" id="UP000202151"/>
    </source>
</evidence>
<evidence type="ECO:0000259" key="1">
    <source>
        <dbReference type="Pfam" id="PF13392"/>
    </source>
</evidence>
<gene>
    <name evidence="2" type="ORF">SLUR09_00181</name>
</gene>
<dbReference type="EMBL" id="LN887948">
    <property type="protein sequence ID" value="CUR49046.1"/>
    <property type="molecule type" value="Genomic_DNA"/>
</dbReference>
<dbReference type="Gene3D" id="3.90.75.20">
    <property type="match status" value="1"/>
</dbReference>
<protein>
    <recommendedName>
        <fullName evidence="1">HNH nuclease domain-containing protein</fullName>
    </recommendedName>
</protein>
<keyword evidence="3" id="KW-1185">Reference proteome</keyword>
<organism evidence="2 3">
    <name type="scientific">Escherichia phage slur09</name>
    <dbReference type="NCBI Taxonomy" id="1728958"/>
    <lineage>
        <taxon>Viruses</taxon>
        <taxon>Duplodnaviria</taxon>
        <taxon>Heunggongvirae</taxon>
        <taxon>Uroviricota</taxon>
        <taxon>Caudoviricetes</taxon>
        <taxon>Demerecviridae</taxon>
        <taxon>Markadamsvirinae</taxon>
        <taxon>Tequintavirus</taxon>
        <taxon>Tequintavirus slur09</taxon>
    </lineage>
</organism>
<dbReference type="OrthoDB" id="21336at10239"/>
<feature type="domain" description="HNH nuclease" evidence="1">
    <location>
        <begin position="53"/>
        <end position="96"/>
    </location>
</feature>
<sequence length="178" mass="20323">MVTQERLKELLEYTPDTGLFTRLVSVGNQKAGNIAGTLRKDGYIQIKVDGKPYLAHQLAFLYMEGYFPEMVDHINRVGGDNRWLNLRESNNQENQRNKAARSKSGYLGVSWKKRDQKWEVNVANSKGNNIYGGHFDYLYLGSAVKRANELRLQLHGENAVIETFDSTKSLPTLEELNK</sequence>
<accession>A0A0M7RFI5</accession>
<evidence type="ECO:0000313" key="2">
    <source>
        <dbReference type="EMBL" id="CUR49046.1"/>
    </source>
</evidence>
<name>A0A0M7RFI5_9CAUD</name>
<dbReference type="SUPFAM" id="SSF54060">
    <property type="entry name" value="His-Me finger endonucleases"/>
    <property type="match status" value="1"/>
</dbReference>
<reference evidence="2 3" key="1">
    <citation type="submission" date="2015-10" db="EMBL/GenBank/DDBJ databases">
        <authorList>
            <person name="Millard A."/>
        </authorList>
    </citation>
    <scope>NUCLEOTIDE SEQUENCE [LARGE SCALE GENOMIC DNA]</scope>
</reference>
<dbReference type="KEGG" id="vg:26647786"/>
<dbReference type="GeneID" id="26647786"/>
<proteinExistence type="predicted"/>
<dbReference type="InterPro" id="IPR003615">
    <property type="entry name" value="HNH_nuc"/>
</dbReference>
<dbReference type="InterPro" id="IPR044925">
    <property type="entry name" value="His-Me_finger_sf"/>
</dbReference>